<dbReference type="InterPro" id="IPR013783">
    <property type="entry name" value="Ig-like_fold"/>
</dbReference>
<dbReference type="InterPro" id="IPR002772">
    <property type="entry name" value="Glyco_hydro_3_C"/>
</dbReference>
<evidence type="ECO:0000259" key="8">
    <source>
        <dbReference type="SMART" id="SM01217"/>
    </source>
</evidence>
<dbReference type="InterPro" id="IPR051915">
    <property type="entry name" value="Cellulose_Degrad_GH3"/>
</dbReference>
<sequence length="732" mass="82179">MKQNQLKTLTLLFIFFSGIQSMDAQEIYKNPKMTVQKRVEDLLKRMTLKEKIMQLNQYTEGENDNPNNIEKSVNQLSPEVGSLIFSSSDPVFRNKIQKKAIEESRLGIPILFAFDVIHGYKTIYPIPLGQAASWNLELARKASEIAAKESRLGGIEWTFSPMIDVAYDPRWGRVSEGYGEDVYTNALFGAATVLGYQGTNPYDSLHVAACLKHYIGYSRSEGGRDYVYTDISDQAIWETYMPPYIASINAGAATIMSSFNNINGIPSTANVHWLNDVLREQLGFNGLIVSDWYGIDQLKNQGVAKDDKEAAYKAFIAGTDVDMVDNLYGKNLEELVKEKKISTASIDKAVRRILKLKFELGLFDKPFVNVLPNEKRFLLPEDIKVAEKYAEESMVLLKNKDNVLPLTHVKNIALIGPFAKDNDHVMGSWRAFGKTKDVLPLYDGMLKEFEGKANFEYIRGCDFEGDDRSEFDAAYTIALKSDVVVLYLGEKAWWSGENASRSTLSLPSIQEELVKNLAKAGKKIVLVLTSGRPVELHRIEPLVDAIVAIWQPGTAGSMPLSGILSGRINPSGKLPITFPHSTGQIPIYYNYRQSARPYQGHYQDIPAEPLYKFTHGLSYTTYEYGDIKLSKQTINKSEKLTATITVRNTGSKDGLETVHWFIQDVVATISRPVKELKHFDKQLIKAGETVTFTFEIDPTVSLAYPNEKGKKILESGDFNLLVGDKKVHFELN</sequence>
<proteinExistence type="inferred from homology"/>
<keyword evidence="10" id="KW-1185">Reference proteome</keyword>
<dbReference type="Gene3D" id="3.20.20.300">
    <property type="entry name" value="Glycoside hydrolase, family 3, N-terminal domain"/>
    <property type="match status" value="1"/>
</dbReference>
<evidence type="ECO:0000256" key="6">
    <source>
        <dbReference type="ARBA" id="ARBA00023295"/>
    </source>
</evidence>
<comment type="similarity">
    <text evidence="2 7">Belongs to the glycosyl hydrolase 3 family.</text>
</comment>
<dbReference type="InterPro" id="IPR036881">
    <property type="entry name" value="Glyco_hydro_3_C_sf"/>
</dbReference>
<dbReference type="Pfam" id="PF00933">
    <property type="entry name" value="Glyco_hydro_3"/>
    <property type="match status" value="1"/>
</dbReference>
<dbReference type="GO" id="GO:0016787">
    <property type="term" value="F:hydrolase activity"/>
    <property type="evidence" value="ECO:0007669"/>
    <property type="project" value="UniProtKB-KW"/>
</dbReference>
<evidence type="ECO:0000256" key="2">
    <source>
        <dbReference type="ARBA" id="ARBA00005336"/>
    </source>
</evidence>
<dbReference type="Gene3D" id="2.60.40.10">
    <property type="entry name" value="Immunoglobulins"/>
    <property type="match status" value="1"/>
</dbReference>
<comment type="catalytic activity">
    <reaction evidence="1">
        <text>Hydrolysis of terminal, non-reducing beta-D-glucosyl residues with release of beta-D-glucose.</text>
        <dbReference type="EC" id="3.2.1.21"/>
    </reaction>
</comment>
<dbReference type="InterPro" id="IPR036962">
    <property type="entry name" value="Glyco_hydro_3_N_sf"/>
</dbReference>
<dbReference type="SMART" id="SM01217">
    <property type="entry name" value="Fn3_like"/>
    <property type="match status" value="1"/>
</dbReference>
<evidence type="ECO:0000256" key="7">
    <source>
        <dbReference type="RuleBase" id="RU361161"/>
    </source>
</evidence>
<dbReference type="SUPFAM" id="SSF52279">
    <property type="entry name" value="Beta-D-glucan exohydrolase, C-terminal domain"/>
    <property type="match status" value="1"/>
</dbReference>
<accession>A0ABS7ZBL2</accession>
<dbReference type="EC" id="3.2.1.21" evidence="3"/>
<evidence type="ECO:0000256" key="1">
    <source>
        <dbReference type="ARBA" id="ARBA00000448"/>
    </source>
</evidence>
<dbReference type="Pfam" id="PF01915">
    <property type="entry name" value="Glyco_hydro_3_C"/>
    <property type="match status" value="1"/>
</dbReference>
<comment type="caution">
    <text evidence="9">The sequence shown here is derived from an EMBL/GenBank/DDBJ whole genome shotgun (WGS) entry which is preliminary data.</text>
</comment>
<evidence type="ECO:0000256" key="5">
    <source>
        <dbReference type="ARBA" id="ARBA00022801"/>
    </source>
</evidence>
<keyword evidence="6 7" id="KW-0326">Glycosidase</keyword>
<dbReference type="Gene3D" id="3.40.50.1700">
    <property type="entry name" value="Glycoside hydrolase family 3 C-terminal domain"/>
    <property type="match status" value="1"/>
</dbReference>
<name>A0ABS7ZBL2_9SPHI</name>
<evidence type="ECO:0000256" key="4">
    <source>
        <dbReference type="ARBA" id="ARBA00022729"/>
    </source>
</evidence>
<dbReference type="Proteomes" id="UP001165302">
    <property type="component" value="Unassembled WGS sequence"/>
</dbReference>
<evidence type="ECO:0000256" key="3">
    <source>
        <dbReference type="ARBA" id="ARBA00012744"/>
    </source>
</evidence>
<protein>
    <recommendedName>
        <fullName evidence="3">beta-glucosidase</fullName>
        <ecNumber evidence="3">3.2.1.21</ecNumber>
    </recommendedName>
</protein>
<dbReference type="PROSITE" id="PS00775">
    <property type="entry name" value="GLYCOSYL_HYDROL_F3"/>
    <property type="match status" value="1"/>
</dbReference>
<dbReference type="EMBL" id="JADEYP010000050">
    <property type="protein sequence ID" value="MCA5006806.1"/>
    <property type="molecule type" value="Genomic_DNA"/>
</dbReference>
<evidence type="ECO:0000313" key="9">
    <source>
        <dbReference type="EMBL" id="MCA5006806.1"/>
    </source>
</evidence>
<gene>
    <name evidence="9" type="ORF">IPZ78_16825</name>
</gene>
<dbReference type="PANTHER" id="PTHR30620:SF16">
    <property type="entry name" value="LYSOSOMAL BETA GLUCOSIDASE"/>
    <property type="match status" value="1"/>
</dbReference>
<dbReference type="Pfam" id="PF14310">
    <property type="entry name" value="Fn3-like"/>
    <property type="match status" value="1"/>
</dbReference>
<dbReference type="InterPro" id="IPR026891">
    <property type="entry name" value="Fn3-like"/>
</dbReference>
<dbReference type="RefSeq" id="WP_225555159.1">
    <property type="nucleotide sequence ID" value="NZ_JADEYP010000050.1"/>
</dbReference>
<organism evidence="9 10">
    <name type="scientific">Sphingobacterium bovistauri</name>
    <dbReference type="NCBI Taxonomy" id="2781959"/>
    <lineage>
        <taxon>Bacteria</taxon>
        <taxon>Pseudomonadati</taxon>
        <taxon>Bacteroidota</taxon>
        <taxon>Sphingobacteriia</taxon>
        <taxon>Sphingobacteriales</taxon>
        <taxon>Sphingobacteriaceae</taxon>
        <taxon>Sphingobacterium</taxon>
    </lineage>
</organism>
<evidence type="ECO:0000313" key="10">
    <source>
        <dbReference type="Proteomes" id="UP001165302"/>
    </source>
</evidence>
<keyword evidence="4" id="KW-0732">Signal</keyword>
<dbReference type="PANTHER" id="PTHR30620">
    <property type="entry name" value="PERIPLASMIC BETA-GLUCOSIDASE-RELATED"/>
    <property type="match status" value="1"/>
</dbReference>
<dbReference type="InterPro" id="IPR019800">
    <property type="entry name" value="Glyco_hydro_3_AS"/>
</dbReference>
<keyword evidence="5 7" id="KW-0378">Hydrolase</keyword>
<reference evidence="9" key="1">
    <citation type="submission" date="2020-10" db="EMBL/GenBank/DDBJ databases">
        <authorList>
            <person name="Lu T."/>
            <person name="Wang Q."/>
            <person name="Han X."/>
        </authorList>
    </citation>
    <scope>NUCLEOTIDE SEQUENCE</scope>
    <source>
        <strain evidence="9">WQ 366</strain>
    </source>
</reference>
<dbReference type="PRINTS" id="PR00133">
    <property type="entry name" value="GLHYDRLASE3"/>
</dbReference>
<dbReference type="SUPFAM" id="SSF51445">
    <property type="entry name" value="(Trans)glycosidases"/>
    <property type="match status" value="1"/>
</dbReference>
<feature type="domain" description="Fibronectin type III-like" evidence="8">
    <location>
        <begin position="656"/>
        <end position="726"/>
    </location>
</feature>
<dbReference type="InterPro" id="IPR001764">
    <property type="entry name" value="Glyco_hydro_3_N"/>
</dbReference>
<dbReference type="InterPro" id="IPR017853">
    <property type="entry name" value="GH"/>
</dbReference>